<reference evidence="2" key="3">
    <citation type="submission" date="2016-11" db="EMBL/GenBank/DDBJ databases">
        <authorList>
            <person name="Jaros S."/>
            <person name="Januszkiewicz K."/>
            <person name="Wedrychowicz H."/>
        </authorList>
    </citation>
    <scope>NUCLEOTIDE SEQUENCE [LARGE SCALE GENOMIC DNA]</scope>
    <source>
        <strain evidence="2">DX253</strain>
    </source>
</reference>
<organism evidence="1 3">
    <name type="scientific">Haladaptatus paucihalophilus DX253</name>
    <dbReference type="NCBI Taxonomy" id="797209"/>
    <lineage>
        <taxon>Archaea</taxon>
        <taxon>Methanobacteriati</taxon>
        <taxon>Methanobacteriota</taxon>
        <taxon>Stenosarchaea group</taxon>
        <taxon>Halobacteria</taxon>
        <taxon>Halobacteriales</taxon>
        <taxon>Haladaptataceae</taxon>
        <taxon>Haladaptatus</taxon>
    </lineage>
</organism>
<evidence type="ECO:0000313" key="3">
    <source>
        <dbReference type="Proteomes" id="UP000003751"/>
    </source>
</evidence>
<proteinExistence type="predicted"/>
<dbReference type="OrthoDB" id="237998at2157"/>
<keyword evidence="4" id="KW-1185">Reference proteome</keyword>
<dbReference type="RefSeq" id="WP_007980284.1">
    <property type="nucleotide sequence ID" value="NZ_AEMG01000012.1"/>
</dbReference>
<evidence type="ECO:0000313" key="2">
    <source>
        <dbReference type="EMBL" id="SHJ97293.1"/>
    </source>
</evidence>
<name>E7QUM1_HALPU</name>
<dbReference type="PATRIC" id="fig|797209.4.peg.2463"/>
<dbReference type="InterPro" id="IPR055959">
    <property type="entry name" value="DUF7537"/>
</dbReference>
<dbReference type="Pfam" id="PF24381">
    <property type="entry name" value="DUF7537"/>
    <property type="match status" value="1"/>
</dbReference>
<dbReference type="Proteomes" id="UP000184203">
    <property type="component" value="Unassembled WGS sequence"/>
</dbReference>
<evidence type="ECO:0000313" key="4">
    <source>
        <dbReference type="Proteomes" id="UP000184203"/>
    </source>
</evidence>
<evidence type="ECO:0000313" key="1">
    <source>
        <dbReference type="EMBL" id="EFW91678.1"/>
    </source>
</evidence>
<dbReference type="Proteomes" id="UP000003751">
    <property type="component" value="Unassembled WGS sequence"/>
</dbReference>
<sequence length="272" mass="30479">MGVSYSRTRSDDSISTSLRPNLTAYVEGTRFEYRGVERSSGTKTHHYVASNVSAFTADGEKRIFGFDRANLTNASVELYVTDNGVLKRFDFHFVVRTEGGPIEGRMRSVYRDIGTTTVTRPAWLSEAKEGGSEDARTNYSETVTETVRDDSLGATITVTGPRYAIEDVELERQTGGIWDTDGDGFRKAQVSALVSVRTSREITPEKIELSYDDSGMFDENRNVVIFEYDRELQTFVRLSTTVDTSANVARASIDGDGTYLVMNRETWQSLWE</sequence>
<dbReference type="EMBL" id="FRAN01000001">
    <property type="protein sequence ID" value="SHJ97293.1"/>
    <property type="molecule type" value="Genomic_DNA"/>
</dbReference>
<protein>
    <submittedName>
        <fullName evidence="1">Uncharacterized protein</fullName>
    </submittedName>
</protein>
<dbReference type="EMBL" id="AEMG01000012">
    <property type="protein sequence ID" value="EFW91678.1"/>
    <property type="molecule type" value="Genomic_DNA"/>
</dbReference>
<dbReference type="AlphaFoldDB" id="E7QUM1"/>
<reference evidence="1 3" key="1">
    <citation type="journal article" date="2014" name="ISME J.">
        <title>Trehalose/2-sulfotrehalose biosynthesis and glycine-betaine uptake are widely spread mechanisms for osmoadaptation in the Halobacteriales.</title>
        <authorList>
            <person name="Youssef N.H."/>
            <person name="Savage-Ashlock K.N."/>
            <person name="McCully A.L."/>
            <person name="Luedtke B."/>
            <person name="Shaw E.I."/>
            <person name="Hoff W.D."/>
            <person name="Elshahed M.S."/>
        </authorList>
    </citation>
    <scope>NUCLEOTIDE SEQUENCE [LARGE SCALE GENOMIC DNA]</scope>
    <source>
        <strain evidence="1 3">DX253</strain>
    </source>
</reference>
<accession>E7QUM1</accession>
<reference evidence="4" key="2">
    <citation type="submission" date="2016-11" db="EMBL/GenBank/DDBJ databases">
        <authorList>
            <person name="Varghese N."/>
            <person name="Submissions S."/>
        </authorList>
    </citation>
    <scope>NUCLEOTIDE SEQUENCE [LARGE SCALE GENOMIC DNA]</scope>
    <source>
        <strain evidence="4">DX253</strain>
    </source>
</reference>
<gene>
    <name evidence="2" type="ORF">SAMN05444342_0123</name>
    <name evidence="1" type="ORF">ZOD2009_12527</name>
</gene>
<dbReference type="STRING" id="797209.GCA_000376445_00813"/>